<proteinExistence type="predicted"/>
<reference evidence="1" key="1">
    <citation type="submission" date="2014-11" db="EMBL/GenBank/DDBJ databases">
        <authorList>
            <person name="Amaro Gonzalez C."/>
        </authorList>
    </citation>
    <scope>NUCLEOTIDE SEQUENCE</scope>
</reference>
<dbReference type="AlphaFoldDB" id="A0A0E9R838"/>
<sequence>MWIRYTSNAEIGNQLSRVSPWLAMILSYLMKKKLLLT</sequence>
<reference evidence="1" key="2">
    <citation type="journal article" date="2015" name="Fish Shellfish Immunol.">
        <title>Early steps in the European eel (Anguilla anguilla)-Vibrio vulnificus interaction in the gills: Role of the RtxA13 toxin.</title>
        <authorList>
            <person name="Callol A."/>
            <person name="Pajuelo D."/>
            <person name="Ebbesson L."/>
            <person name="Teles M."/>
            <person name="MacKenzie S."/>
            <person name="Amaro C."/>
        </authorList>
    </citation>
    <scope>NUCLEOTIDE SEQUENCE</scope>
</reference>
<accession>A0A0E9R838</accession>
<organism evidence="1">
    <name type="scientific">Anguilla anguilla</name>
    <name type="common">European freshwater eel</name>
    <name type="synonym">Muraena anguilla</name>
    <dbReference type="NCBI Taxonomy" id="7936"/>
    <lineage>
        <taxon>Eukaryota</taxon>
        <taxon>Metazoa</taxon>
        <taxon>Chordata</taxon>
        <taxon>Craniata</taxon>
        <taxon>Vertebrata</taxon>
        <taxon>Euteleostomi</taxon>
        <taxon>Actinopterygii</taxon>
        <taxon>Neopterygii</taxon>
        <taxon>Teleostei</taxon>
        <taxon>Anguilliformes</taxon>
        <taxon>Anguillidae</taxon>
        <taxon>Anguilla</taxon>
    </lineage>
</organism>
<protein>
    <submittedName>
        <fullName evidence="1">Uncharacterized protein</fullName>
    </submittedName>
</protein>
<name>A0A0E9R838_ANGAN</name>
<dbReference type="EMBL" id="GBXM01084069">
    <property type="protein sequence ID" value="JAH24508.1"/>
    <property type="molecule type" value="Transcribed_RNA"/>
</dbReference>
<evidence type="ECO:0000313" key="1">
    <source>
        <dbReference type="EMBL" id="JAH24508.1"/>
    </source>
</evidence>